<keyword evidence="1" id="KW-1185">Reference proteome</keyword>
<reference evidence="2" key="1">
    <citation type="submission" date="2022-11" db="UniProtKB">
        <authorList>
            <consortium name="WormBaseParasite"/>
        </authorList>
    </citation>
    <scope>IDENTIFICATION</scope>
</reference>
<protein>
    <submittedName>
        <fullName evidence="2">Uncharacterized protein</fullName>
    </submittedName>
</protein>
<dbReference type="Proteomes" id="UP000887565">
    <property type="component" value="Unplaced"/>
</dbReference>
<evidence type="ECO:0000313" key="1">
    <source>
        <dbReference type="Proteomes" id="UP000887565"/>
    </source>
</evidence>
<dbReference type="AlphaFoldDB" id="A0A915K4M9"/>
<evidence type="ECO:0000313" key="2">
    <source>
        <dbReference type="WBParaSite" id="nRc.2.0.1.t33715-RA"/>
    </source>
</evidence>
<organism evidence="1 2">
    <name type="scientific">Romanomermis culicivorax</name>
    <name type="common">Nematode worm</name>
    <dbReference type="NCBI Taxonomy" id="13658"/>
    <lineage>
        <taxon>Eukaryota</taxon>
        <taxon>Metazoa</taxon>
        <taxon>Ecdysozoa</taxon>
        <taxon>Nematoda</taxon>
        <taxon>Enoplea</taxon>
        <taxon>Dorylaimia</taxon>
        <taxon>Mermithida</taxon>
        <taxon>Mermithoidea</taxon>
        <taxon>Mermithidae</taxon>
        <taxon>Romanomermis</taxon>
    </lineage>
</organism>
<name>A0A915K4M9_ROMCU</name>
<accession>A0A915K4M9</accession>
<sequence length="39" mass="4633">MGKLYFGEHVFLLDIFSLQKNQKLTEKHKIVKTKAKKIE</sequence>
<dbReference type="WBParaSite" id="nRc.2.0.1.t33715-RA">
    <property type="protein sequence ID" value="nRc.2.0.1.t33715-RA"/>
    <property type="gene ID" value="nRc.2.0.1.g33715"/>
</dbReference>
<proteinExistence type="predicted"/>